<dbReference type="OrthoDB" id="6999610at2"/>
<evidence type="ECO:0000259" key="1">
    <source>
        <dbReference type="Pfam" id="PF25559"/>
    </source>
</evidence>
<feature type="domain" description="DUF7931" evidence="1">
    <location>
        <begin position="61"/>
        <end position="208"/>
    </location>
</feature>
<dbReference type="EMBL" id="VJOY01000001">
    <property type="protein sequence ID" value="TRX76494.1"/>
    <property type="molecule type" value="Genomic_DNA"/>
</dbReference>
<reference evidence="2 3" key="1">
    <citation type="submission" date="2019-07" db="EMBL/GenBank/DDBJ databases">
        <title>Pseudomonas mangiferae sp. nov., isolated from bark of mango tree in Thailand.</title>
        <authorList>
            <person name="Srisuk N."/>
            <person name="Anurat P."/>
        </authorList>
    </citation>
    <scope>NUCLEOTIDE SEQUENCE [LARGE SCALE GENOMIC DNA]</scope>
    <source>
        <strain evidence="2 3">DMKU_BBB3-04</strain>
    </source>
</reference>
<organism evidence="2 3">
    <name type="scientific">Pseudomonas mangiferae</name>
    <dbReference type="NCBI Taxonomy" id="2593654"/>
    <lineage>
        <taxon>Bacteria</taxon>
        <taxon>Pseudomonadati</taxon>
        <taxon>Pseudomonadota</taxon>
        <taxon>Gammaproteobacteria</taxon>
        <taxon>Pseudomonadales</taxon>
        <taxon>Pseudomonadaceae</taxon>
        <taxon>Pseudomonas</taxon>
    </lineage>
</organism>
<keyword evidence="2" id="KW-0808">Transferase</keyword>
<name>A0A553H452_9PSED</name>
<dbReference type="InterPro" id="IPR057691">
    <property type="entry name" value="DUF7931"/>
</dbReference>
<dbReference type="Pfam" id="PF25559">
    <property type="entry name" value="DUF7931"/>
    <property type="match status" value="1"/>
</dbReference>
<dbReference type="GO" id="GO:0016740">
    <property type="term" value="F:transferase activity"/>
    <property type="evidence" value="ECO:0007669"/>
    <property type="project" value="UniProtKB-KW"/>
</dbReference>
<comment type="caution">
    <text evidence="2">The sequence shown here is derived from an EMBL/GenBank/DDBJ whole genome shotgun (WGS) entry which is preliminary data.</text>
</comment>
<dbReference type="AlphaFoldDB" id="A0A553H452"/>
<sequence>MNEDAPEDLMDADELPAIEFDSPGRFSIHNPQTVPVQASTSREPAPFVLGEQDSLQRFNTPDDARAHALALMQQARRSLCIYTPDLEPWLYHHSSIQEACTRFLIAHPRNRLRILVRDVTRAVKEGSRLLTLTRRLSSNCHIRKLNPDYPNEEAAYLLADTHGLLLRPEPEHYAGYALYNHPGHIRSRQAAFDQAWDSSLSDPDLRSFLL</sequence>
<evidence type="ECO:0000313" key="2">
    <source>
        <dbReference type="EMBL" id="TRX76494.1"/>
    </source>
</evidence>
<gene>
    <name evidence="2" type="ORF">FM069_00270</name>
</gene>
<protein>
    <submittedName>
        <fullName evidence="2">Histone acetyltransferase HPA2</fullName>
    </submittedName>
</protein>
<evidence type="ECO:0000313" key="3">
    <source>
        <dbReference type="Proteomes" id="UP000315235"/>
    </source>
</evidence>
<proteinExistence type="predicted"/>
<keyword evidence="3" id="KW-1185">Reference proteome</keyword>
<accession>A0A553H452</accession>
<dbReference type="SUPFAM" id="SSF56024">
    <property type="entry name" value="Phospholipase D/nuclease"/>
    <property type="match status" value="1"/>
</dbReference>
<dbReference type="Proteomes" id="UP000315235">
    <property type="component" value="Unassembled WGS sequence"/>
</dbReference>
<dbReference type="RefSeq" id="WP_143486126.1">
    <property type="nucleotide sequence ID" value="NZ_VJOY01000001.1"/>
</dbReference>